<keyword evidence="3" id="KW-1185">Reference proteome</keyword>
<accession>A0A941HXD6</accession>
<dbReference type="GO" id="GO:0016787">
    <property type="term" value="F:hydrolase activity"/>
    <property type="evidence" value="ECO:0007669"/>
    <property type="project" value="UniProtKB-ARBA"/>
</dbReference>
<proteinExistence type="predicted"/>
<keyword evidence="1" id="KW-0732">Signal</keyword>
<dbReference type="Pfam" id="PF01663">
    <property type="entry name" value="Phosphodiest"/>
    <property type="match status" value="1"/>
</dbReference>
<evidence type="ECO:0000313" key="2">
    <source>
        <dbReference type="EMBL" id="MBR7620222.1"/>
    </source>
</evidence>
<dbReference type="PANTHER" id="PTHR10151">
    <property type="entry name" value="ECTONUCLEOTIDE PYROPHOSPHATASE/PHOSPHODIESTERASE"/>
    <property type="match status" value="1"/>
</dbReference>
<reference evidence="2" key="1">
    <citation type="submission" date="2021-04" db="EMBL/GenBank/DDBJ databases">
        <title>Draft genome assembly of strain Phenylobacterium sp. 20VBR1 using MiniION and Illumina platforms.</title>
        <authorList>
            <person name="Thomas F.A."/>
            <person name="Krishnan K.P."/>
            <person name="Sinha R.K."/>
        </authorList>
    </citation>
    <scope>NUCLEOTIDE SEQUENCE</scope>
    <source>
        <strain evidence="2">20VBR1</strain>
    </source>
</reference>
<name>A0A941HXD6_9CAUL</name>
<protein>
    <submittedName>
        <fullName evidence="2">Alkaline phosphatase family protein</fullName>
    </submittedName>
</protein>
<evidence type="ECO:0000256" key="1">
    <source>
        <dbReference type="SAM" id="SignalP"/>
    </source>
</evidence>
<dbReference type="Proteomes" id="UP000622580">
    <property type="component" value="Unassembled WGS sequence"/>
</dbReference>
<organism evidence="2 3">
    <name type="scientific">Phenylobacterium glaciei</name>
    <dbReference type="NCBI Taxonomy" id="2803784"/>
    <lineage>
        <taxon>Bacteria</taxon>
        <taxon>Pseudomonadati</taxon>
        <taxon>Pseudomonadota</taxon>
        <taxon>Alphaproteobacteria</taxon>
        <taxon>Caulobacterales</taxon>
        <taxon>Caulobacteraceae</taxon>
        <taxon>Phenylobacterium</taxon>
    </lineage>
</organism>
<feature type="chain" id="PRO_5037390921" evidence="1">
    <location>
        <begin position="22"/>
        <end position="402"/>
    </location>
</feature>
<dbReference type="InterPro" id="IPR002591">
    <property type="entry name" value="Phosphodiest/P_Trfase"/>
</dbReference>
<dbReference type="CDD" id="cd16018">
    <property type="entry name" value="Enpp"/>
    <property type="match status" value="1"/>
</dbReference>
<dbReference type="EMBL" id="JAGSGD010000001">
    <property type="protein sequence ID" value="MBR7620222.1"/>
    <property type="molecule type" value="Genomic_DNA"/>
</dbReference>
<dbReference type="RefSeq" id="WP_215340943.1">
    <property type="nucleotide sequence ID" value="NZ_JAGSGD010000001.1"/>
</dbReference>
<gene>
    <name evidence="2" type="ORF">JKL49_12565</name>
</gene>
<dbReference type="PANTHER" id="PTHR10151:SF120">
    <property type="entry name" value="BIS(5'-ADENOSYL)-TRIPHOSPHATASE"/>
    <property type="match status" value="1"/>
</dbReference>
<dbReference type="SUPFAM" id="SSF53649">
    <property type="entry name" value="Alkaline phosphatase-like"/>
    <property type="match status" value="1"/>
</dbReference>
<dbReference type="Gene3D" id="3.40.720.10">
    <property type="entry name" value="Alkaline Phosphatase, subunit A"/>
    <property type="match status" value="1"/>
</dbReference>
<sequence>MRHLIACLAAALWLIAGPAAAADKPLVILISMDGFRADYLDRGITPNLSRLAAEGARGAVRPSFPSKTFPNHYTLVTGLRPDHHGIVDNNMRDPAIPGVVFKMSDKAAVTDARWWNDGTPIWVSAERAGLKAATMFWPGSEADIQGVRPSYWRPFDQTLAPEARVDQVLAWLDLPAAERPALVTLYFDETDTAGHGGGPDSAALNAAVTHTDAMIGRLTAGLQARGLAADLVITADHGMAATSPERAVYLEDILPPNAGERLGMGAFMTMTPAPGREAEVEKALLKPHPHMTCWAKGHFPARFHYGHHSRVPPIFCLAQTGWEITTRDWVAKRPIGGGNHGYDPAAPEMAAVFVANGPGIRRGVKLRTTDNVDVYPLVARLLGIKGEPSDGKLSGLRRALDR</sequence>
<dbReference type="Gene3D" id="3.30.1360.180">
    <property type="match status" value="1"/>
</dbReference>
<comment type="caution">
    <text evidence="2">The sequence shown here is derived from an EMBL/GenBank/DDBJ whole genome shotgun (WGS) entry which is preliminary data.</text>
</comment>
<dbReference type="AlphaFoldDB" id="A0A941HXD6"/>
<dbReference type="InterPro" id="IPR017850">
    <property type="entry name" value="Alkaline_phosphatase_core_sf"/>
</dbReference>
<feature type="signal peptide" evidence="1">
    <location>
        <begin position="1"/>
        <end position="21"/>
    </location>
</feature>
<evidence type="ECO:0000313" key="3">
    <source>
        <dbReference type="Proteomes" id="UP000622580"/>
    </source>
</evidence>